<gene>
    <name evidence="10" type="ORF">NBR_LOCUS7016</name>
</gene>
<dbReference type="AlphaFoldDB" id="A0A0N4XVZ9"/>
<feature type="disulfide bond" evidence="8">
    <location>
        <begin position="25"/>
        <end position="43"/>
    </location>
</feature>
<comment type="caution">
    <text evidence="8">Lacks conserved residue(s) required for the propagation of feature annotation.</text>
</comment>
<sequence length="265" mass="30513">MYLLLMQVETGKRSISHCGREEYQCDSGQCIPKEHHCDRKYDCSDGTDELKCDYFVAASRRREEDRGGEPDDGEDHELTDYGSSEHVVVTVIVELRWAIEDRNIDSDININTNSDENDMSAEVFTIKKVECTDQEFRCPYLPVTTCFHYDKLCDGVDDCGDGSDEVRCGDGKCIEKSLECDHKYDCSDGTDETQCEQEKSVAKTQTHAPMMTVVKRKNNDVELKKNDDVMATDSTRKRSYVEGLRNYDDVRNTKDDERRRNEDER</sequence>
<feature type="region of interest" description="Disordered" evidence="9">
    <location>
        <begin position="224"/>
        <end position="265"/>
    </location>
</feature>
<keyword evidence="5" id="KW-1133">Transmembrane helix</keyword>
<dbReference type="STRING" id="27835.A0A0N4XVZ9"/>
<evidence type="ECO:0000256" key="9">
    <source>
        <dbReference type="SAM" id="MobiDB-lite"/>
    </source>
</evidence>
<feature type="disulfide bond" evidence="8">
    <location>
        <begin position="37"/>
        <end position="52"/>
    </location>
</feature>
<feature type="disulfide bond" evidence="8">
    <location>
        <begin position="168"/>
        <end position="186"/>
    </location>
</feature>
<dbReference type="Proteomes" id="UP000271162">
    <property type="component" value="Unassembled WGS sequence"/>
</dbReference>
<dbReference type="PROSITE" id="PS01209">
    <property type="entry name" value="LDLRA_1"/>
    <property type="match status" value="2"/>
</dbReference>
<evidence type="ECO:0000256" key="8">
    <source>
        <dbReference type="PROSITE-ProRule" id="PRU00124"/>
    </source>
</evidence>
<dbReference type="WBParaSite" id="NBR_0000701501-mRNA-1">
    <property type="protein sequence ID" value="NBR_0000701501-mRNA-1"/>
    <property type="gene ID" value="NBR_0000701501"/>
</dbReference>
<evidence type="ECO:0000313" key="12">
    <source>
        <dbReference type="WBParaSite" id="NBR_0000701501-mRNA-1"/>
    </source>
</evidence>
<keyword evidence="6" id="KW-0472">Membrane</keyword>
<evidence type="ECO:0000256" key="1">
    <source>
        <dbReference type="ARBA" id="ARBA00004167"/>
    </source>
</evidence>
<evidence type="ECO:0000313" key="11">
    <source>
        <dbReference type="Proteomes" id="UP000271162"/>
    </source>
</evidence>
<name>A0A0N4XVZ9_NIPBR</name>
<keyword evidence="11" id="KW-1185">Reference proteome</keyword>
<protein>
    <submittedName>
        <fullName evidence="12">Basement membrane-specific heparan sulfate proteoglycan core protein</fullName>
    </submittedName>
</protein>
<keyword evidence="7 8" id="KW-1015">Disulfide bond</keyword>
<organism evidence="12">
    <name type="scientific">Nippostrongylus brasiliensis</name>
    <name type="common">Rat hookworm</name>
    <dbReference type="NCBI Taxonomy" id="27835"/>
    <lineage>
        <taxon>Eukaryota</taxon>
        <taxon>Metazoa</taxon>
        <taxon>Ecdysozoa</taxon>
        <taxon>Nematoda</taxon>
        <taxon>Chromadorea</taxon>
        <taxon>Rhabditida</taxon>
        <taxon>Rhabditina</taxon>
        <taxon>Rhabditomorpha</taxon>
        <taxon>Strongyloidea</taxon>
        <taxon>Heligmosomidae</taxon>
        <taxon>Nippostrongylus</taxon>
    </lineage>
</organism>
<evidence type="ECO:0000256" key="7">
    <source>
        <dbReference type="ARBA" id="ARBA00023157"/>
    </source>
</evidence>
<feature type="disulfide bond" evidence="8">
    <location>
        <begin position="153"/>
        <end position="168"/>
    </location>
</feature>
<evidence type="ECO:0000256" key="5">
    <source>
        <dbReference type="ARBA" id="ARBA00022989"/>
    </source>
</evidence>
<evidence type="ECO:0000256" key="4">
    <source>
        <dbReference type="ARBA" id="ARBA00022737"/>
    </source>
</evidence>
<dbReference type="InterPro" id="IPR050685">
    <property type="entry name" value="LDLR"/>
</dbReference>
<evidence type="ECO:0000256" key="6">
    <source>
        <dbReference type="ARBA" id="ARBA00023136"/>
    </source>
</evidence>
<evidence type="ECO:0000256" key="3">
    <source>
        <dbReference type="ARBA" id="ARBA00022692"/>
    </source>
</evidence>
<dbReference type="Pfam" id="PF00057">
    <property type="entry name" value="Ldl_recept_a"/>
    <property type="match status" value="2"/>
</dbReference>
<dbReference type="CDD" id="cd00112">
    <property type="entry name" value="LDLa"/>
    <property type="match status" value="3"/>
</dbReference>
<reference evidence="10 11" key="2">
    <citation type="submission" date="2018-11" db="EMBL/GenBank/DDBJ databases">
        <authorList>
            <consortium name="Pathogen Informatics"/>
        </authorList>
    </citation>
    <scope>NUCLEOTIDE SEQUENCE [LARGE SCALE GENOMIC DNA]</scope>
</reference>
<evidence type="ECO:0000256" key="2">
    <source>
        <dbReference type="ARBA" id="ARBA00004308"/>
    </source>
</evidence>
<dbReference type="SMART" id="SM00192">
    <property type="entry name" value="LDLa"/>
    <property type="match status" value="3"/>
</dbReference>
<feature type="disulfide bond" evidence="8">
    <location>
        <begin position="18"/>
        <end position="30"/>
    </location>
</feature>
<accession>A0A0N4XVZ9</accession>
<dbReference type="PANTHER" id="PTHR24270">
    <property type="entry name" value="LOW-DENSITY LIPOPROTEIN RECEPTOR-RELATED"/>
    <property type="match status" value="1"/>
</dbReference>
<feature type="disulfide bond" evidence="8">
    <location>
        <begin position="180"/>
        <end position="195"/>
    </location>
</feature>
<dbReference type="InterPro" id="IPR023415">
    <property type="entry name" value="LDLR_class-A_CS"/>
</dbReference>
<dbReference type="PROSITE" id="PS50068">
    <property type="entry name" value="LDLRA_2"/>
    <property type="match status" value="3"/>
</dbReference>
<dbReference type="GO" id="GO:0012505">
    <property type="term" value="C:endomembrane system"/>
    <property type="evidence" value="ECO:0007669"/>
    <property type="project" value="UniProtKB-SubCell"/>
</dbReference>
<dbReference type="GO" id="GO:0016192">
    <property type="term" value="P:vesicle-mediated transport"/>
    <property type="evidence" value="ECO:0007669"/>
    <property type="project" value="UniProtKB-ARBA"/>
</dbReference>
<comment type="subcellular location">
    <subcellularLocation>
        <location evidence="2">Endomembrane system</location>
    </subcellularLocation>
    <subcellularLocation>
        <location evidence="1">Membrane</location>
        <topology evidence="1">Single-pass membrane protein</topology>
    </subcellularLocation>
</comment>
<dbReference type="EMBL" id="UYSL01019850">
    <property type="protein sequence ID" value="VDL70605.1"/>
    <property type="molecule type" value="Genomic_DNA"/>
</dbReference>
<dbReference type="PRINTS" id="PR00261">
    <property type="entry name" value="LDLRECEPTOR"/>
</dbReference>
<keyword evidence="3" id="KW-0812">Transmembrane</keyword>
<dbReference type="Gene3D" id="4.10.400.10">
    <property type="entry name" value="Low-density Lipoprotein Receptor"/>
    <property type="match status" value="3"/>
</dbReference>
<dbReference type="InterPro" id="IPR002172">
    <property type="entry name" value="LDrepeatLR_classA_rpt"/>
</dbReference>
<dbReference type="InterPro" id="IPR036055">
    <property type="entry name" value="LDL_receptor-like_sf"/>
</dbReference>
<evidence type="ECO:0000313" key="10">
    <source>
        <dbReference type="EMBL" id="VDL70605.1"/>
    </source>
</evidence>
<reference evidence="12" key="1">
    <citation type="submission" date="2017-02" db="UniProtKB">
        <authorList>
            <consortium name="WormBaseParasite"/>
        </authorList>
    </citation>
    <scope>IDENTIFICATION</scope>
</reference>
<dbReference type="SUPFAM" id="SSF57424">
    <property type="entry name" value="LDL receptor-like module"/>
    <property type="match status" value="3"/>
</dbReference>
<dbReference type="PANTHER" id="PTHR24270:SF61">
    <property type="entry name" value="EGF-LIKE DOMAIN-CONTAINING PROTEIN"/>
    <property type="match status" value="1"/>
</dbReference>
<keyword evidence="4" id="KW-0677">Repeat</keyword>
<proteinExistence type="predicted"/>
<dbReference type="GO" id="GO:0005886">
    <property type="term" value="C:plasma membrane"/>
    <property type="evidence" value="ECO:0007669"/>
    <property type="project" value="TreeGrafter"/>
</dbReference>